<comment type="caution">
    <text evidence="2">The sequence shown here is derived from an EMBL/GenBank/DDBJ whole genome shotgun (WGS) entry which is preliminary data.</text>
</comment>
<feature type="transmembrane region" description="Helical" evidence="1">
    <location>
        <begin position="12"/>
        <end position="31"/>
    </location>
</feature>
<dbReference type="OrthoDB" id="4238529at2"/>
<keyword evidence="3" id="KW-1185">Reference proteome</keyword>
<proteinExistence type="predicted"/>
<dbReference type="RefSeq" id="WP_128510141.1">
    <property type="nucleotide sequence ID" value="NZ_QUAC01000229.1"/>
</dbReference>
<feature type="transmembrane region" description="Helical" evidence="1">
    <location>
        <begin position="43"/>
        <end position="62"/>
    </location>
</feature>
<keyword evidence="1" id="KW-1133">Transmembrane helix</keyword>
<organism evidence="2 3">
    <name type="scientific">Streptomyces inhibens</name>
    <dbReference type="NCBI Taxonomy" id="2293571"/>
    <lineage>
        <taxon>Bacteria</taxon>
        <taxon>Bacillati</taxon>
        <taxon>Actinomycetota</taxon>
        <taxon>Actinomycetes</taxon>
        <taxon>Kitasatosporales</taxon>
        <taxon>Streptomycetaceae</taxon>
        <taxon>Streptomyces</taxon>
    </lineage>
</organism>
<dbReference type="Proteomes" id="UP000262477">
    <property type="component" value="Unassembled WGS sequence"/>
</dbReference>
<evidence type="ECO:0000313" key="3">
    <source>
        <dbReference type="Proteomes" id="UP000262477"/>
    </source>
</evidence>
<dbReference type="AlphaFoldDB" id="A0A371PX82"/>
<name>A0A371PX82_STRIH</name>
<accession>A0A371PX82</accession>
<evidence type="ECO:0000256" key="1">
    <source>
        <dbReference type="SAM" id="Phobius"/>
    </source>
</evidence>
<protein>
    <submittedName>
        <fullName evidence="2">Uncharacterized protein</fullName>
    </submittedName>
</protein>
<gene>
    <name evidence="2" type="ORF">DY245_28835</name>
</gene>
<evidence type="ECO:0000313" key="2">
    <source>
        <dbReference type="EMBL" id="REK87086.1"/>
    </source>
</evidence>
<keyword evidence="1" id="KW-0472">Membrane</keyword>
<reference evidence="2 3" key="1">
    <citation type="submission" date="2018-08" db="EMBL/GenBank/DDBJ databases">
        <title>Streptomyces NEAU-D10 sp. nov., a novel Actinomycete isolated from soil.</title>
        <authorList>
            <person name="Jin L."/>
        </authorList>
    </citation>
    <scope>NUCLEOTIDE SEQUENCE [LARGE SCALE GENOMIC DNA]</scope>
    <source>
        <strain evidence="2 3">NEAU-D10</strain>
    </source>
</reference>
<sequence>MREQGKAAAWCGRLLLFTALIAGIVTLHTSGHPMAGHGGHDTRAVLCVWALALLALLGAGTLTGRPETGLLAAVRAHLPHGRWQISAPPRLILLARLSVLRV</sequence>
<dbReference type="EMBL" id="QUAC01000229">
    <property type="protein sequence ID" value="REK87086.1"/>
    <property type="molecule type" value="Genomic_DNA"/>
</dbReference>
<keyword evidence="1" id="KW-0812">Transmembrane</keyword>